<feature type="coiled-coil region" evidence="4">
    <location>
        <begin position="81"/>
        <end position="108"/>
    </location>
</feature>
<dbReference type="InterPro" id="IPR027417">
    <property type="entry name" value="P-loop_NTPase"/>
</dbReference>
<reference evidence="6" key="1">
    <citation type="submission" date="2020-10" db="EMBL/GenBank/DDBJ databases">
        <authorList>
            <person name="Gilroy R."/>
        </authorList>
    </citation>
    <scope>NUCLEOTIDE SEQUENCE</scope>
    <source>
        <strain evidence="6">ChiW16-3235</strain>
    </source>
</reference>
<dbReference type="SMART" id="SM00382">
    <property type="entry name" value="AAA"/>
    <property type="match status" value="1"/>
</dbReference>
<proteinExistence type="inferred from homology"/>
<dbReference type="EMBL" id="DVHK01000133">
    <property type="protein sequence ID" value="HIR67699.1"/>
    <property type="molecule type" value="Genomic_DNA"/>
</dbReference>
<organism evidence="6 7">
    <name type="scientific">Candidatus Coproplasma avicola</name>
    <dbReference type="NCBI Taxonomy" id="2840744"/>
    <lineage>
        <taxon>Bacteria</taxon>
        <taxon>Bacillati</taxon>
        <taxon>Bacillota</taxon>
        <taxon>Clostridia</taxon>
        <taxon>Eubacteriales</taxon>
        <taxon>Candidatus Coproplasma</taxon>
    </lineage>
</organism>
<dbReference type="GO" id="GO:0003677">
    <property type="term" value="F:DNA binding"/>
    <property type="evidence" value="ECO:0007669"/>
    <property type="project" value="InterPro"/>
</dbReference>
<dbReference type="CDD" id="cd00009">
    <property type="entry name" value="AAA"/>
    <property type="match status" value="1"/>
</dbReference>
<dbReference type="SUPFAM" id="SSF48019">
    <property type="entry name" value="post-AAA+ oligomerization domain-like"/>
    <property type="match status" value="1"/>
</dbReference>
<evidence type="ECO:0000256" key="3">
    <source>
        <dbReference type="ARBA" id="ARBA00022840"/>
    </source>
</evidence>
<keyword evidence="2" id="KW-0547">Nucleotide-binding</keyword>
<accession>A0A9D1J9H0</accession>
<dbReference type="PANTHER" id="PTHR13779">
    <property type="entry name" value="WERNER HELICASE-INTERACTING PROTEIN 1 FAMILY MEMBER"/>
    <property type="match status" value="1"/>
</dbReference>
<dbReference type="InterPro" id="IPR032423">
    <property type="entry name" value="AAA_assoc_2"/>
</dbReference>
<dbReference type="GO" id="GO:0017116">
    <property type="term" value="F:single-stranded DNA helicase activity"/>
    <property type="evidence" value="ECO:0007669"/>
    <property type="project" value="TreeGrafter"/>
</dbReference>
<dbReference type="Proteomes" id="UP000823913">
    <property type="component" value="Unassembled WGS sequence"/>
</dbReference>
<dbReference type="FunFam" id="1.10.8.60:FF:000029">
    <property type="entry name" value="Replication-associated recombination protein A"/>
    <property type="match status" value="1"/>
</dbReference>
<dbReference type="AlphaFoldDB" id="A0A9D1J9H0"/>
<gene>
    <name evidence="6" type="ORF">IAB94_06610</name>
</gene>
<comment type="caution">
    <text evidence="6">The sequence shown here is derived from an EMBL/GenBank/DDBJ whole genome shotgun (WGS) entry which is preliminary data.</text>
</comment>
<evidence type="ECO:0000313" key="6">
    <source>
        <dbReference type="EMBL" id="HIR67699.1"/>
    </source>
</evidence>
<reference evidence="6" key="2">
    <citation type="journal article" date="2021" name="PeerJ">
        <title>Extensive microbial diversity within the chicken gut microbiome revealed by metagenomics and culture.</title>
        <authorList>
            <person name="Gilroy R."/>
            <person name="Ravi A."/>
            <person name="Getino M."/>
            <person name="Pursley I."/>
            <person name="Horton D.L."/>
            <person name="Alikhan N.F."/>
            <person name="Baker D."/>
            <person name="Gharbi K."/>
            <person name="Hall N."/>
            <person name="Watson M."/>
            <person name="Adriaenssens E.M."/>
            <person name="Foster-Nyarko E."/>
            <person name="Jarju S."/>
            <person name="Secka A."/>
            <person name="Antonio M."/>
            <person name="Oren A."/>
            <person name="Chaudhuri R.R."/>
            <person name="La Ragione R."/>
            <person name="Hildebrand F."/>
            <person name="Pallen M.J."/>
        </authorList>
    </citation>
    <scope>NUCLEOTIDE SEQUENCE</scope>
    <source>
        <strain evidence="6">ChiW16-3235</strain>
    </source>
</reference>
<sequence length="437" mass="48099">MDLFDFNGNAEAAKPLAERMRANNLNDFIGQKHIVAEGSLLRRAIALDRLGSCIFYGPPGTGKTTLANIIAQTTHGEFIKLNAVQAGVADVKKAVQEAENNLKMYGKRTYLMLDECHRFNKTQSDSLLPAIEQGTIIFIGSTTENPYASMTPAIVSRCRVFEFRRLSPQDIMGAMQKALVDKRKGLGMYDVTVDGDALNHIAQTAGGDLRSAYNALELAVLTTPPEEGGHIHVALADAEQSIQKKALSYNEDDYYDYLSAFCKSLRGSDSNAALYYAMRLISGGCDPMLVARRLAIHSAEDVGMADPRAMQMAASAMYILEKTGAPEGLIPLSEAIIYVCEASKSGSVKSAMFAAKADAENVRDDDGVPAYLRDHSYDSREGKKQAAQYKYPHNYPNGYVEQQYLPDGLKDKIYYVPGDRGYEKTVHEIRRQKGKKD</sequence>
<name>A0A9D1J9H0_9FIRM</name>
<dbReference type="GO" id="GO:0008047">
    <property type="term" value="F:enzyme activator activity"/>
    <property type="evidence" value="ECO:0007669"/>
    <property type="project" value="TreeGrafter"/>
</dbReference>
<dbReference type="GO" id="GO:0000731">
    <property type="term" value="P:DNA synthesis involved in DNA repair"/>
    <property type="evidence" value="ECO:0007669"/>
    <property type="project" value="TreeGrafter"/>
</dbReference>
<evidence type="ECO:0000256" key="4">
    <source>
        <dbReference type="SAM" id="Coils"/>
    </source>
</evidence>
<dbReference type="Pfam" id="PF00004">
    <property type="entry name" value="AAA"/>
    <property type="match status" value="1"/>
</dbReference>
<dbReference type="InterPro" id="IPR003959">
    <property type="entry name" value="ATPase_AAA_core"/>
</dbReference>
<dbReference type="GO" id="GO:0005524">
    <property type="term" value="F:ATP binding"/>
    <property type="evidence" value="ECO:0007669"/>
    <property type="project" value="UniProtKB-KW"/>
</dbReference>
<keyword evidence="4" id="KW-0175">Coiled coil</keyword>
<dbReference type="Gene3D" id="1.20.272.10">
    <property type="match status" value="1"/>
</dbReference>
<dbReference type="Pfam" id="PF12002">
    <property type="entry name" value="MgsA_C"/>
    <property type="match status" value="1"/>
</dbReference>
<evidence type="ECO:0000256" key="1">
    <source>
        <dbReference type="ARBA" id="ARBA00008959"/>
    </source>
</evidence>
<dbReference type="InterPro" id="IPR008921">
    <property type="entry name" value="DNA_pol3_clamp-load_cplx_C"/>
</dbReference>
<dbReference type="PANTHER" id="PTHR13779:SF7">
    <property type="entry name" value="ATPASE WRNIP1"/>
    <property type="match status" value="1"/>
</dbReference>
<dbReference type="Gene3D" id="3.40.50.300">
    <property type="entry name" value="P-loop containing nucleotide triphosphate hydrolases"/>
    <property type="match status" value="1"/>
</dbReference>
<dbReference type="GO" id="GO:0016887">
    <property type="term" value="F:ATP hydrolysis activity"/>
    <property type="evidence" value="ECO:0007669"/>
    <property type="project" value="InterPro"/>
</dbReference>
<keyword evidence="3" id="KW-0067">ATP-binding</keyword>
<dbReference type="Gene3D" id="1.10.3710.10">
    <property type="entry name" value="DNA polymerase III clamp loader subunits, C-terminal domain"/>
    <property type="match status" value="1"/>
</dbReference>
<dbReference type="Pfam" id="PF16193">
    <property type="entry name" value="AAA_assoc_2"/>
    <property type="match status" value="1"/>
</dbReference>
<evidence type="ECO:0000256" key="2">
    <source>
        <dbReference type="ARBA" id="ARBA00022741"/>
    </source>
</evidence>
<protein>
    <submittedName>
        <fullName evidence="6">Replication-associated recombination protein A</fullName>
    </submittedName>
</protein>
<feature type="domain" description="AAA+ ATPase" evidence="5">
    <location>
        <begin position="49"/>
        <end position="166"/>
    </location>
</feature>
<dbReference type="CDD" id="cd18139">
    <property type="entry name" value="HLD_clamp_RarA"/>
    <property type="match status" value="1"/>
</dbReference>
<dbReference type="InterPro" id="IPR051314">
    <property type="entry name" value="AAA_ATPase_RarA/MGS1/WRNIP1"/>
</dbReference>
<dbReference type="SUPFAM" id="SSF52540">
    <property type="entry name" value="P-loop containing nucleoside triphosphate hydrolases"/>
    <property type="match status" value="1"/>
</dbReference>
<dbReference type="InterPro" id="IPR003593">
    <property type="entry name" value="AAA+_ATPase"/>
</dbReference>
<dbReference type="InterPro" id="IPR021886">
    <property type="entry name" value="MgsA_C"/>
</dbReference>
<dbReference type="GO" id="GO:0006261">
    <property type="term" value="P:DNA-templated DNA replication"/>
    <property type="evidence" value="ECO:0007669"/>
    <property type="project" value="TreeGrafter"/>
</dbReference>
<dbReference type="Gene3D" id="1.10.8.60">
    <property type="match status" value="1"/>
</dbReference>
<evidence type="ECO:0000259" key="5">
    <source>
        <dbReference type="SMART" id="SM00382"/>
    </source>
</evidence>
<evidence type="ECO:0000313" key="7">
    <source>
        <dbReference type="Proteomes" id="UP000823913"/>
    </source>
</evidence>
<dbReference type="FunFam" id="3.40.50.300:FF:000137">
    <property type="entry name" value="Replication-associated recombination protein A"/>
    <property type="match status" value="1"/>
</dbReference>
<comment type="similarity">
    <text evidence="1">Belongs to the AAA ATPase family. RarA/MGS1/WRNIP1 subfamily.</text>
</comment>